<keyword evidence="2" id="KW-1185">Reference proteome</keyword>
<accession>A0AA88A7B5</accession>
<dbReference type="Proteomes" id="UP001187192">
    <property type="component" value="Unassembled WGS sequence"/>
</dbReference>
<dbReference type="EMBL" id="BTGU01000011">
    <property type="protein sequence ID" value="GMN40468.1"/>
    <property type="molecule type" value="Genomic_DNA"/>
</dbReference>
<evidence type="ECO:0000313" key="2">
    <source>
        <dbReference type="Proteomes" id="UP001187192"/>
    </source>
</evidence>
<name>A0AA88A7B5_FICCA</name>
<organism evidence="1 2">
    <name type="scientific">Ficus carica</name>
    <name type="common">Common fig</name>
    <dbReference type="NCBI Taxonomy" id="3494"/>
    <lineage>
        <taxon>Eukaryota</taxon>
        <taxon>Viridiplantae</taxon>
        <taxon>Streptophyta</taxon>
        <taxon>Embryophyta</taxon>
        <taxon>Tracheophyta</taxon>
        <taxon>Spermatophyta</taxon>
        <taxon>Magnoliopsida</taxon>
        <taxon>eudicotyledons</taxon>
        <taxon>Gunneridae</taxon>
        <taxon>Pentapetalae</taxon>
        <taxon>rosids</taxon>
        <taxon>fabids</taxon>
        <taxon>Rosales</taxon>
        <taxon>Moraceae</taxon>
        <taxon>Ficeae</taxon>
        <taxon>Ficus</taxon>
    </lineage>
</organism>
<dbReference type="AlphaFoldDB" id="A0AA88A7B5"/>
<comment type="caution">
    <text evidence="1">The sequence shown here is derived from an EMBL/GenBank/DDBJ whole genome shotgun (WGS) entry which is preliminary data.</text>
</comment>
<sequence length="82" mass="9285">MFGQGEAYMSESPMVGDVAIVGWDFRRMINSIGHEDPIEVLPLIESNDDAKRMKTECNTWRKLNFEPPSSSWKPIGPWRSGG</sequence>
<evidence type="ECO:0000313" key="1">
    <source>
        <dbReference type="EMBL" id="GMN40468.1"/>
    </source>
</evidence>
<proteinExistence type="predicted"/>
<protein>
    <submittedName>
        <fullName evidence="1">Uncharacterized protein</fullName>
    </submittedName>
</protein>
<gene>
    <name evidence="1" type="ORF">TIFTF001_009690</name>
</gene>
<reference evidence="1" key="1">
    <citation type="submission" date="2023-07" db="EMBL/GenBank/DDBJ databases">
        <title>draft genome sequence of fig (Ficus carica).</title>
        <authorList>
            <person name="Takahashi T."/>
            <person name="Nishimura K."/>
        </authorList>
    </citation>
    <scope>NUCLEOTIDE SEQUENCE</scope>
</reference>